<dbReference type="Proteomes" id="UP000610124">
    <property type="component" value="Unassembled WGS sequence"/>
</dbReference>
<proteinExistence type="predicted"/>
<reference evidence="2" key="1">
    <citation type="journal article" date="2014" name="Int. J. Syst. Evol. Microbiol.">
        <title>Complete genome sequence of Corynebacterium casei LMG S-19264T (=DSM 44701T), isolated from a smear-ripened cheese.</title>
        <authorList>
            <consortium name="US DOE Joint Genome Institute (JGI-PGF)"/>
            <person name="Walter F."/>
            <person name="Albersmeier A."/>
            <person name="Kalinowski J."/>
            <person name="Ruckert C."/>
        </authorList>
    </citation>
    <scope>NUCLEOTIDE SEQUENCE</scope>
    <source>
        <strain evidence="2">JCM 4434</strain>
    </source>
</reference>
<name>A0A8H9HRV8_KITAU</name>
<feature type="compositionally biased region" description="Low complexity" evidence="1">
    <location>
        <begin position="1"/>
        <end position="17"/>
    </location>
</feature>
<evidence type="ECO:0000256" key="1">
    <source>
        <dbReference type="SAM" id="MobiDB-lite"/>
    </source>
</evidence>
<reference evidence="2" key="2">
    <citation type="submission" date="2020-09" db="EMBL/GenBank/DDBJ databases">
        <authorList>
            <person name="Sun Q."/>
            <person name="Ohkuma M."/>
        </authorList>
    </citation>
    <scope>NUCLEOTIDE SEQUENCE</scope>
    <source>
        <strain evidence="2">JCM 4434</strain>
    </source>
</reference>
<evidence type="ECO:0000313" key="3">
    <source>
        <dbReference type="Proteomes" id="UP000610124"/>
    </source>
</evidence>
<dbReference type="EMBL" id="BMUB01000006">
    <property type="protein sequence ID" value="GGU76493.1"/>
    <property type="molecule type" value="Genomic_DNA"/>
</dbReference>
<gene>
    <name evidence="2" type="ORF">GCM10010502_30290</name>
</gene>
<protein>
    <submittedName>
        <fullName evidence="2">Uncharacterized protein</fullName>
    </submittedName>
</protein>
<comment type="caution">
    <text evidence="2">The sequence shown here is derived from an EMBL/GenBank/DDBJ whole genome shotgun (WGS) entry which is preliminary data.</text>
</comment>
<feature type="region of interest" description="Disordered" evidence="1">
    <location>
        <begin position="1"/>
        <end position="32"/>
    </location>
</feature>
<sequence>MSRAVRSSRRASSAATRKQPFAQCPLPPSGHGGTVVMCAPIRVRVPRWPIPALAARMVTGAVRNVRGGASEAFRNSGFTGGITGARMPWFAWVSPQLPGLKAFSRIAGLGGR</sequence>
<evidence type="ECO:0000313" key="2">
    <source>
        <dbReference type="EMBL" id="GGU76493.1"/>
    </source>
</evidence>
<organism evidence="2 3">
    <name type="scientific">Kitasatospora aureofaciens</name>
    <name type="common">Streptomyces aureofaciens</name>
    <dbReference type="NCBI Taxonomy" id="1894"/>
    <lineage>
        <taxon>Bacteria</taxon>
        <taxon>Bacillati</taxon>
        <taxon>Actinomycetota</taxon>
        <taxon>Actinomycetes</taxon>
        <taxon>Kitasatosporales</taxon>
        <taxon>Streptomycetaceae</taxon>
        <taxon>Kitasatospora</taxon>
    </lineage>
</organism>
<accession>A0A8H9HRV8</accession>
<dbReference type="AlphaFoldDB" id="A0A8H9HRV8"/>